<dbReference type="InterPro" id="IPR036038">
    <property type="entry name" value="Aminotransferase-like"/>
</dbReference>
<dbReference type="GO" id="GO:0046394">
    <property type="term" value="P:carboxylic acid biosynthetic process"/>
    <property type="evidence" value="ECO:0007669"/>
    <property type="project" value="UniProtKB-ARBA"/>
</dbReference>
<dbReference type="Gene3D" id="3.30.470.10">
    <property type="match status" value="1"/>
</dbReference>
<dbReference type="EMBL" id="UINC01069735">
    <property type="protein sequence ID" value="SVC03343.1"/>
    <property type="molecule type" value="Genomic_DNA"/>
</dbReference>
<comment type="cofactor">
    <cofactor evidence="1">
        <name>pyridoxal 5'-phosphate</name>
        <dbReference type="ChEBI" id="CHEBI:597326"/>
    </cofactor>
</comment>
<dbReference type="Gene3D" id="3.20.10.10">
    <property type="entry name" value="D-amino Acid Aminotransferase, subunit A, domain 2"/>
    <property type="match status" value="1"/>
</dbReference>
<sequence>MSHIAYVNGRYVRHTEATVHIEDRGYQFADGVYEVIAVWNKKPVDYGAHISRLLRSLAEIGISAFPNPGVLTVIIKEIMRRNRLSRGSIYMQVSRGVAPRNHAFPPEKTSTSLVVTARHGVGPSEDQIKHGVRVSTEPDLRWGRRDIKSVGLLPNVLAKQRAVLKGAYEALLIDGDGTLTEATSANLWILDQEGALLTRPLGPDILAGITRQTVLSLARSTGLKVTERSFS</sequence>
<name>A0A382IWR7_9ZZZZ</name>
<dbReference type="InterPro" id="IPR050571">
    <property type="entry name" value="Class-IV_PLP-Dep_Aminotrnsfr"/>
</dbReference>
<dbReference type="InterPro" id="IPR001544">
    <property type="entry name" value="Aminotrans_IV"/>
</dbReference>
<accession>A0A382IWR7</accession>
<dbReference type="PANTHER" id="PTHR42743:SF10">
    <property type="entry name" value="D-ALANINE AMINOTRANSFERASE"/>
    <property type="match status" value="1"/>
</dbReference>
<dbReference type="AlphaFoldDB" id="A0A382IWR7"/>
<dbReference type="GO" id="GO:0003824">
    <property type="term" value="F:catalytic activity"/>
    <property type="evidence" value="ECO:0007669"/>
    <property type="project" value="InterPro"/>
</dbReference>
<protein>
    <recommendedName>
        <fullName evidence="5">Branched-chain-amino-acid aminotransferase</fullName>
    </recommendedName>
</protein>
<dbReference type="FunFam" id="3.20.10.10:FF:000002">
    <property type="entry name" value="D-alanine aminotransferase"/>
    <property type="match status" value="1"/>
</dbReference>
<dbReference type="InterPro" id="IPR043132">
    <property type="entry name" value="BCAT-like_C"/>
</dbReference>
<evidence type="ECO:0008006" key="5">
    <source>
        <dbReference type="Google" id="ProtNLM"/>
    </source>
</evidence>
<comment type="similarity">
    <text evidence="2">Belongs to the class-IV pyridoxal-phosphate-dependent aminotransferase family.</text>
</comment>
<dbReference type="PANTHER" id="PTHR42743">
    <property type="entry name" value="AMINO-ACID AMINOTRANSFERASE"/>
    <property type="match status" value="1"/>
</dbReference>
<evidence type="ECO:0000313" key="4">
    <source>
        <dbReference type="EMBL" id="SVC03343.1"/>
    </source>
</evidence>
<gene>
    <name evidence="4" type="ORF">METZ01_LOCUS256197</name>
</gene>
<dbReference type="GO" id="GO:0005829">
    <property type="term" value="C:cytosol"/>
    <property type="evidence" value="ECO:0007669"/>
    <property type="project" value="TreeGrafter"/>
</dbReference>
<evidence type="ECO:0000256" key="1">
    <source>
        <dbReference type="ARBA" id="ARBA00001933"/>
    </source>
</evidence>
<dbReference type="GO" id="GO:0008652">
    <property type="term" value="P:amino acid biosynthetic process"/>
    <property type="evidence" value="ECO:0007669"/>
    <property type="project" value="UniProtKB-ARBA"/>
</dbReference>
<dbReference type="InterPro" id="IPR043131">
    <property type="entry name" value="BCAT-like_N"/>
</dbReference>
<reference evidence="4" key="1">
    <citation type="submission" date="2018-05" db="EMBL/GenBank/DDBJ databases">
        <authorList>
            <person name="Lanie J.A."/>
            <person name="Ng W.-L."/>
            <person name="Kazmierczak K.M."/>
            <person name="Andrzejewski T.M."/>
            <person name="Davidsen T.M."/>
            <person name="Wayne K.J."/>
            <person name="Tettelin H."/>
            <person name="Glass J.I."/>
            <person name="Rusch D."/>
            <person name="Podicherti R."/>
            <person name="Tsui H.-C.T."/>
            <person name="Winkler M.E."/>
        </authorList>
    </citation>
    <scope>NUCLEOTIDE SEQUENCE</scope>
</reference>
<organism evidence="4">
    <name type="scientific">marine metagenome</name>
    <dbReference type="NCBI Taxonomy" id="408172"/>
    <lineage>
        <taxon>unclassified sequences</taxon>
        <taxon>metagenomes</taxon>
        <taxon>ecological metagenomes</taxon>
    </lineage>
</organism>
<feature type="non-terminal residue" evidence="4">
    <location>
        <position position="231"/>
    </location>
</feature>
<evidence type="ECO:0000256" key="2">
    <source>
        <dbReference type="ARBA" id="ARBA00009320"/>
    </source>
</evidence>
<proteinExistence type="inferred from homology"/>
<dbReference type="SUPFAM" id="SSF56752">
    <property type="entry name" value="D-aminoacid aminotransferase-like PLP-dependent enzymes"/>
    <property type="match status" value="1"/>
</dbReference>
<evidence type="ECO:0000256" key="3">
    <source>
        <dbReference type="ARBA" id="ARBA00022898"/>
    </source>
</evidence>
<keyword evidence="3" id="KW-0663">Pyridoxal phosphate</keyword>
<dbReference type="Pfam" id="PF01063">
    <property type="entry name" value="Aminotran_4"/>
    <property type="match status" value="1"/>
</dbReference>